<organism evidence="7 8">
    <name type="scientific">Fasciola gigantica</name>
    <name type="common">Giant liver fluke</name>
    <dbReference type="NCBI Taxonomy" id="46835"/>
    <lineage>
        <taxon>Eukaryota</taxon>
        <taxon>Metazoa</taxon>
        <taxon>Spiralia</taxon>
        <taxon>Lophotrochozoa</taxon>
        <taxon>Platyhelminthes</taxon>
        <taxon>Trematoda</taxon>
        <taxon>Digenea</taxon>
        <taxon>Plagiorchiida</taxon>
        <taxon>Echinostomata</taxon>
        <taxon>Echinostomatoidea</taxon>
        <taxon>Fasciolidae</taxon>
        <taxon>Fasciola</taxon>
    </lineage>
</organism>
<evidence type="ECO:0000313" key="7">
    <source>
        <dbReference type="EMBL" id="TPP67137.1"/>
    </source>
</evidence>
<comment type="caution">
    <text evidence="7">The sequence shown here is derived from an EMBL/GenBank/DDBJ whole genome shotgun (WGS) entry which is preliminary data.</text>
</comment>
<dbReference type="Pfam" id="PF12066">
    <property type="entry name" value="SERRATE_Ars2_N"/>
    <property type="match status" value="1"/>
</dbReference>
<feature type="compositionally biased region" description="Low complexity" evidence="4">
    <location>
        <begin position="963"/>
        <end position="972"/>
    </location>
</feature>
<proteinExistence type="inferred from homology"/>
<reference evidence="7 8" key="1">
    <citation type="submission" date="2019-04" db="EMBL/GenBank/DDBJ databases">
        <title>Annotation for the trematode Fasciola gigantica.</title>
        <authorList>
            <person name="Choi Y.-J."/>
        </authorList>
    </citation>
    <scope>NUCLEOTIDE SEQUENCE [LARGE SCALE GENOMIC DNA]</scope>
    <source>
        <strain evidence="7">Uganda_cow_1</strain>
    </source>
</reference>
<protein>
    <submittedName>
        <fullName evidence="7">Putative arsenite-resistance protein 2</fullName>
    </submittedName>
</protein>
<gene>
    <name evidence="7" type="ORF">FGIG_01237</name>
</gene>
<dbReference type="Proteomes" id="UP000316759">
    <property type="component" value="Unassembled WGS sequence"/>
</dbReference>
<feature type="compositionally biased region" description="Acidic residues" evidence="4">
    <location>
        <begin position="269"/>
        <end position="281"/>
    </location>
</feature>
<dbReference type="STRING" id="46835.A0A504Z8U6"/>
<keyword evidence="8" id="KW-1185">Reference proteome</keyword>
<feature type="compositionally biased region" description="Polar residues" evidence="4">
    <location>
        <begin position="366"/>
        <end position="376"/>
    </location>
</feature>
<feature type="compositionally biased region" description="Basic and acidic residues" evidence="4">
    <location>
        <begin position="258"/>
        <end position="268"/>
    </location>
</feature>
<feature type="region of interest" description="Disordered" evidence="4">
    <location>
        <begin position="635"/>
        <end position="661"/>
    </location>
</feature>
<comment type="subcellular location">
    <subcellularLocation>
        <location evidence="1">Nucleus</location>
    </subcellularLocation>
</comment>
<evidence type="ECO:0000256" key="2">
    <source>
        <dbReference type="ARBA" id="ARBA00005407"/>
    </source>
</evidence>
<dbReference type="InterPro" id="IPR021933">
    <property type="entry name" value="SERRATE/Ars2_N"/>
</dbReference>
<dbReference type="EMBL" id="SUNJ01001017">
    <property type="protein sequence ID" value="TPP67137.1"/>
    <property type="molecule type" value="Genomic_DNA"/>
</dbReference>
<dbReference type="GO" id="GO:0016604">
    <property type="term" value="C:nuclear body"/>
    <property type="evidence" value="ECO:0007669"/>
    <property type="project" value="TreeGrafter"/>
</dbReference>
<feature type="compositionally biased region" description="Low complexity" evidence="4">
    <location>
        <begin position="640"/>
        <end position="655"/>
    </location>
</feature>
<feature type="compositionally biased region" description="Basic and acidic residues" evidence="4">
    <location>
        <begin position="236"/>
        <end position="251"/>
    </location>
</feature>
<comment type="similarity">
    <text evidence="2">Belongs to the ARS2 family.</text>
</comment>
<dbReference type="InterPro" id="IPR007042">
    <property type="entry name" value="SERRATE/Ars2_C"/>
</dbReference>
<feature type="compositionally biased region" description="Basic and acidic residues" evidence="4">
    <location>
        <begin position="8"/>
        <end position="41"/>
    </location>
</feature>
<evidence type="ECO:0000259" key="6">
    <source>
        <dbReference type="Pfam" id="PF12066"/>
    </source>
</evidence>
<feature type="compositionally biased region" description="Basic and acidic residues" evidence="4">
    <location>
        <begin position="81"/>
        <end position="98"/>
    </location>
</feature>
<evidence type="ECO:0000256" key="3">
    <source>
        <dbReference type="ARBA" id="ARBA00023242"/>
    </source>
</evidence>
<keyword evidence="3" id="KW-0539">Nucleus</keyword>
<accession>A0A504Z8U6</accession>
<feature type="region of interest" description="Disordered" evidence="4">
    <location>
        <begin position="236"/>
        <end position="452"/>
    </location>
</feature>
<dbReference type="GO" id="GO:0031053">
    <property type="term" value="P:primary miRNA processing"/>
    <property type="evidence" value="ECO:0007669"/>
    <property type="project" value="TreeGrafter"/>
</dbReference>
<feature type="compositionally biased region" description="Gly residues" evidence="4">
    <location>
        <begin position="873"/>
        <end position="886"/>
    </location>
</feature>
<name>A0A504Z8U6_FASGI</name>
<feature type="domain" description="SERRATE/Ars2 C-terminal" evidence="5">
    <location>
        <begin position="730"/>
        <end position="849"/>
    </location>
</feature>
<feature type="compositionally biased region" description="Basic and acidic residues" evidence="4">
    <location>
        <begin position="50"/>
        <end position="68"/>
    </location>
</feature>
<evidence type="ECO:0000256" key="1">
    <source>
        <dbReference type="ARBA" id="ARBA00004123"/>
    </source>
</evidence>
<dbReference type="InterPro" id="IPR039727">
    <property type="entry name" value="SE/Ars2"/>
</dbReference>
<feature type="region of interest" description="Disordered" evidence="4">
    <location>
        <begin position="1"/>
        <end position="109"/>
    </location>
</feature>
<evidence type="ECO:0000313" key="8">
    <source>
        <dbReference type="Proteomes" id="UP000316759"/>
    </source>
</evidence>
<dbReference type="PANTHER" id="PTHR13165">
    <property type="entry name" value="ARSENITE-RESISTANCE PROTEIN 2"/>
    <property type="match status" value="1"/>
</dbReference>
<dbReference type="OrthoDB" id="342064at2759"/>
<feature type="compositionally biased region" description="Basic and acidic residues" evidence="4">
    <location>
        <begin position="291"/>
        <end position="302"/>
    </location>
</feature>
<evidence type="ECO:0000256" key="4">
    <source>
        <dbReference type="SAM" id="MobiDB-lite"/>
    </source>
</evidence>
<dbReference type="AlphaFoldDB" id="A0A504Z8U6"/>
<sequence length="1029" mass="114657">MADSDDESDRHRSRDKFRRERSDHDNRRRPGDKREPFDDKAGALGVGFGRTEHRGSGDSRGPGTDRGRSPAQEPPYKRPRKDYSDDYRNAAPKRRDARMPMPSEEEGMYRPPLVPFKRFLEPLDDLISEEDACTKYREYKESYTKRHIEEFFEAHKNEEWLRQRYHPDYMPKRKEAVLANLKHRLSVFMELHDKGFFENQKVQMDNSENLIKLMDAVVIKLEGGTDEDLKVLEKKEKSRFSDEDEPQRKPDIVFQKSDAIDAGHRSEEGEAESDVDGEDSDKEIAAASPKTRREVSPIDSSEKSNGWQRRASADSSHSKRSQKLLGYSPLPIPENDDVLGNQDCSHEQTTNARETDSDAVDAGTGTPEQSNNNFNLPSPKDDEDVPTPTTAEAPDGATSTKGGLSPAVSSVLLGSTADAKSESHTTPIDDESSTIDESRPSTQQPNVKDSKRTWPLHKTTSIFFRALPASVTEAELRELCASQPGFLRLALWEPVPERRFTRHAWATYNPTVNIKKICWALNTSPLLREKFTLPNGELGATVNRELAQRVRPLTPLTRHKPIMRKDLMLVAQLIARLDDEHDLWVSDESAIEATNAPITEGKSPPQSTLLSLAIHSKNPLLKNITDFLVEEGGSEEEALLESSQAENEGNSENSNTSRQSVILESDPSLAKVLDRLILYLRIVHSVDYYAGAVYPMEDLMPHRCGILHARGDRGLNPTIPGGRTPTLVFNQREIDDHLRNFELKLRSLIDVPPPLTDEMMAKLGMRDPEKIAEEFIEANIQKRTGKKKPFKVVWVCPLSDKKFREPIFVRKHIFNKHMEKVEAAKKDNAIFFNNYLRDPRRPSLPEAPYHIAQQYYNSGSAGGTYRAPRGTGRITGAGGGSSGGGNNYRGSYRGVNATNAASLLSAAGSVYSRGAGSFQDYYDIAAQQQQQQAMAAVAAAAAAALCPNASPADLYALAAASAGSSRGPATGRRGQRGVSPGNADYGGRSYFSGDNRRRQTSNYGANRRPYRSNDRGMISYNDLDDPGAD</sequence>
<feature type="region of interest" description="Disordered" evidence="4">
    <location>
        <begin position="963"/>
        <end position="1029"/>
    </location>
</feature>
<evidence type="ECO:0000259" key="5">
    <source>
        <dbReference type="Pfam" id="PF04959"/>
    </source>
</evidence>
<dbReference type="Pfam" id="PF04959">
    <property type="entry name" value="ARS2"/>
    <property type="match status" value="1"/>
</dbReference>
<feature type="region of interest" description="Disordered" evidence="4">
    <location>
        <begin position="866"/>
        <end position="886"/>
    </location>
</feature>
<feature type="domain" description="SERRATE/Ars2 N-terminal" evidence="6">
    <location>
        <begin position="117"/>
        <end position="226"/>
    </location>
</feature>
<dbReference type="PANTHER" id="PTHR13165:SF0">
    <property type="entry name" value="SERRATE RNA EFFECTOR MOLECULE HOMOLOG"/>
    <property type="match status" value="1"/>
</dbReference>